<evidence type="ECO:0000259" key="5">
    <source>
        <dbReference type="PROSITE" id="PS51764"/>
    </source>
</evidence>
<keyword evidence="3 4" id="KW-0326">Glycosidase</keyword>
<proteinExistence type="inferred from homology"/>
<comment type="similarity">
    <text evidence="1 4">Belongs to the glycosyl hydrolase 26 family.</text>
</comment>
<feature type="active site" description="Nucleophile" evidence="4">
    <location>
        <position position="251"/>
    </location>
</feature>
<dbReference type="SUPFAM" id="SSF63446">
    <property type="entry name" value="Type I dockerin domain"/>
    <property type="match status" value="1"/>
</dbReference>
<reference evidence="7 8" key="1">
    <citation type="submission" date="2013-02" db="EMBL/GenBank/DDBJ databases">
        <title>Genome sequence of Clostridium saccharoperbutylacetonicum N1-4(HMT).</title>
        <authorList>
            <person name="Poehlein A."/>
            <person name="Daniel R."/>
        </authorList>
    </citation>
    <scope>NUCLEOTIDE SEQUENCE [LARGE SCALE GENOMIC DNA]</scope>
    <source>
        <strain evidence="8">N1-4(HMT)</strain>
    </source>
</reference>
<evidence type="ECO:0000256" key="4">
    <source>
        <dbReference type="PROSITE-ProRule" id="PRU01100"/>
    </source>
</evidence>
<dbReference type="PANTHER" id="PTHR40079:SF4">
    <property type="entry name" value="GH26 DOMAIN-CONTAINING PROTEIN-RELATED"/>
    <property type="match status" value="1"/>
</dbReference>
<dbReference type="InterPro" id="IPR017853">
    <property type="entry name" value="GH"/>
</dbReference>
<dbReference type="CDD" id="cd14256">
    <property type="entry name" value="Dockerin_I"/>
    <property type="match status" value="1"/>
</dbReference>
<evidence type="ECO:0000313" key="7">
    <source>
        <dbReference type="EMBL" id="AGF55639.1"/>
    </source>
</evidence>
<dbReference type="EMBL" id="CP004121">
    <property type="protein sequence ID" value="AGF55639.1"/>
    <property type="molecule type" value="Genomic_DNA"/>
</dbReference>
<dbReference type="GO" id="GO:0016985">
    <property type="term" value="F:mannan endo-1,4-beta-mannosidase activity"/>
    <property type="evidence" value="ECO:0007669"/>
    <property type="project" value="InterPro"/>
</dbReference>
<evidence type="ECO:0000256" key="3">
    <source>
        <dbReference type="ARBA" id="ARBA00023295"/>
    </source>
</evidence>
<accession>M1MCK2</accession>
<dbReference type="InterPro" id="IPR022790">
    <property type="entry name" value="GH26_dom"/>
</dbReference>
<keyword evidence="2 4" id="KW-0378">Hydrolase</keyword>
<dbReference type="GO" id="GO:0008810">
    <property type="term" value="F:cellulase activity"/>
    <property type="evidence" value="ECO:0007669"/>
    <property type="project" value="UniProtKB-EC"/>
</dbReference>
<evidence type="ECO:0000256" key="1">
    <source>
        <dbReference type="ARBA" id="ARBA00007754"/>
    </source>
</evidence>
<dbReference type="eggNOG" id="COG4124">
    <property type="taxonomic scope" value="Bacteria"/>
</dbReference>
<dbReference type="HOGENOM" id="CLU_038234_0_0_9"/>
<name>M1MCK2_9CLOT</name>
<dbReference type="PROSITE" id="PS51764">
    <property type="entry name" value="GH26"/>
    <property type="match status" value="1"/>
</dbReference>
<dbReference type="Gene3D" id="3.20.20.80">
    <property type="entry name" value="Glycosidases"/>
    <property type="match status" value="1"/>
</dbReference>
<dbReference type="Proteomes" id="UP000011728">
    <property type="component" value="Chromosome"/>
</dbReference>
<sequence length="379" mass="43012">MRIRLKGFLQLASMVIVTLIMFGNVQVASASTEIQNNRELQYGAWIGSWPTAQGLTDFQNLQQRHLDVVNMFIDWNTDFDHIKPNFDAIYANNSIASLTWEAHGLSNADIRDGKKDNYIRQMAKDIKAYNKRMIIRLFHEANGNWYAWAVGDSKINTNETYVAAFRHVVDIFRQEGAANVKWDFNVNASSVGQGASYLGHYPGDDYVDIISIDGYNWGTTQSWSSWQSFDQIFSQAYNALKIKNKPMAISEFSSAEKGGDKAKWYEDAFNNIRSEKYNLINTVVCFNENKETDWRINSSESALEAFKKAINLGKSSNVEPEVRLGDVNDDGSKDAMDYIALQKYIMDSSNTINTKNADINGDNRINTGDLFVLKKLILE</sequence>
<dbReference type="PROSITE" id="PS51766">
    <property type="entry name" value="DOCKERIN"/>
    <property type="match status" value="1"/>
</dbReference>
<evidence type="ECO:0000313" key="8">
    <source>
        <dbReference type="Proteomes" id="UP000011728"/>
    </source>
</evidence>
<dbReference type="OrthoDB" id="9802773at2"/>
<dbReference type="InterPro" id="IPR036439">
    <property type="entry name" value="Dockerin_dom_sf"/>
</dbReference>
<keyword evidence="8" id="KW-1185">Reference proteome</keyword>
<dbReference type="Pfam" id="PF00404">
    <property type="entry name" value="Dockerin_1"/>
    <property type="match status" value="1"/>
</dbReference>
<organism evidence="7 8">
    <name type="scientific">Clostridium saccharoperbutylacetonicum N1-4(HMT)</name>
    <dbReference type="NCBI Taxonomy" id="931276"/>
    <lineage>
        <taxon>Bacteria</taxon>
        <taxon>Bacillati</taxon>
        <taxon>Bacillota</taxon>
        <taxon>Clostridia</taxon>
        <taxon>Eubacteriales</taxon>
        <taxon>Clostridiaceae</taxon>
        <taxon>Clostridium</taxon>
    </lineage>
</organism>
<feature type="active site" description="Proton donor" evidence="4">
    <location>
        <position position="140"/>
    </location>
</feature>
<dbReference type="GO" id="GO:0000272">
    <property type="term" value="P:polysaccharide catabolic process"/>
    <property type="evidence" value="ECO:0007669"/>
    <property type="project" value="InterPro"/>
</dbReference>
<dbReference type="AlphaFoldDB" id="M1MCK2"/>
<dbReference type="EC" id="3.2.1.4" evidence="7"/>
<dbReference type="InterPro" id="IPR002105">
    <property type="entry name" value="Dockerin_1_rpt"/>
</dbReference>
<feature type="domain" description="GH26" evidence="5">
    <location>
        <begin position="23"/>
        <end position="306"/>
    </location>
</feature>
<dbReference type="RefSeq" id="WP_015391960.1">
    <property type="nucleotide sequence ID" value="NC_020291.1"/>
</dbReference>
<gene>
    <name evidence="7" type="primary">celH</name>
    <name evidence="7" type="ORF">Cspa_c18690</name>
</gene>
<feature type="domain" description="Dockerin" evidence="6">
    <location>
        <begin position="320"/>
        <end position="379"/>
    </location>
</feature>
<dbReference type="InterPro" id="IPR000805">
    <property type="entry name" value="Glyco_hydro_26"/>
</dbReference>
<dbReference type="GO" id="GO:0006080">
    <property type="term" value="P:substituted mannan metabolic process"/>
    <property type="evidence" value="ECO:0007669"/>
    <property type="project" value="InterPro"/>
</dbReference>
<dbReference type="Pfam" id="PF02156">
    <property type="entry name" value="Glyco_hydro_26"/>
    <property type="match status" value="1"/>
</dbReference>
<dbReference type="PANTHER" id="PTHR40079">
    <property type="entry name" value="MANNAN ENDO-1,4-BETA-MANNOSIDASE E-RELATED"/>
    <property type="match status" value="1"/>
</dbReference>
<dbReference type="KEGG" id="csr:Cspa_c18690"/>
<dbReference type="InterPro" id="IPR016134">
    <property type="entry name" value="Dockerin_dom"/>
</dbReference>
<evidence type="ECO:0000259" key="6">
    <source>
        <dbReference type="PROSITE" id="PS51766"/>
    </source>
</evidence>
<evidence type="ECO:0000256" key="2">
    <source>
        <dbReference type="ARBA" id="ARBA00022801"/>
    </source>
</evidence>
<protein>
    <submittedName>
        <fullName evidence="7">Endoglucanase H</fullName>
        <ecNumber evidence="7">3.2.1.4</ecNumber>
    </submittedName>
</protein>
<dbReference type="SUPFAM" id="SSF51445">
    <property type="entry name" value="(Trans)glycosidases"/>
    <property type="match status" value="1"/>
</dbReference>
<dbReference type="PATRIC" id="fig|931276.5.peg.1855"/>
<dbReference type="Gene3D" id="1.10.1330.10">
    <property type="entry name" value="Dockerin domain"/>
    <property type="match status" value="1"/>
</dbReference>